<proteinExistence type="predicted"/>
<reference evidence="2 3" key="1">
    <citation type="submission" date="2017-03" db="EMBL/GenBank/DDBJ databases">
        <title>Genome analysis of strain PAMC 26510.</title>
        <authorList>
            <person name="Oh H.-M."/>
            <person name="Yang J.-A."/>
        </authorList>
    </citation>
    <scope>NUCLEOTIDE SEQUENCE [LARGE SCALE GENOMIC DNA]</scope>
    <source>
        <strain evidence="2 3">PAMC 26510</strain>
    </source>
</reference>
<gene>
    <name evidence="2" type="ORF">PAMC26510_12865</name>
</gene>
<dbReference type="GO" id="GO:0004803">
    <property type="term" value="F:transposase activity"/>
    <property type="evidence" value="ECO:0007669"/>
    <property type="project" value="InterPro"/>
</dbReference>
<dbReference type="InterPro" id="IPR002513">
    <property type="entry name" value="Tn3_Tnp_DDE_dom"/>
</dbReference>
<evidence type="ECO:0000313" key="2">
    <source>
        <dbReference type="EMBL" id="OTP75873.1"/>
    </source>
</evidence>
<feature type="domain" description="Tn3 transposase DDE" evidence="1">
    <location>
        <begin position="7"/>
        <end position="180"/>
    </location>
</feature>
<protein>
    <submittedName>
        <fullName evidence="2">Mobile element protein</fullName>
    </submittedName>
</protein>
<accession>A0A242MX26</accession>
<dbReference type="EMBL" id="NBTY01000067">
    <property type="protein sequence ID" value="OTP75873.1"/>
    <property type="molecule type" value="Genomic_DNA"/>
</dbReference>
<organism evidence="2 3">
    <name type="scientific">Caballeronia sordidicola</name>
    <name type="common">Burkholderia sordidicola</name>
    <dbReference type="NCBI Taxonomy" id="196367"/>
    <lineage>
        <taxon>Bacteria</taxon>
        <taxon>Pseudomonadati</taxon>
        <taxon>Pseudomonadota</taxon>
        <taxon>Betaproteobacteria</taxon>
        <taxon>Burkholderiales</taxon>
        <taxon>Burkholderiaceae</taxon>
        <taxon>Caballeronia</taxon>
    </lineage>
</organism>
<evidence type="ECO:0000313" key="3">
    <source>
        <dbReference type="Proteomes" id="UP000194546"/>
    </source>
</evidence>
<dbReference type="AlphaFoldDB" id="A0A242MX26"/>
<comment type="caution">
    <text evidence="2">The sequence shown here is derived from an EMBL/GenBank/DDBJ whole genome shotgun (WGS) entry which is preliminary data.</text>
</comment>
<dbReference type="GO" id="GO:0006313">
    <property type="term" value="P:DNA transposition"/>
    <property type="evidence" value="ECO:0007669"/>
    <property type="project" value="InterPro"/>
</dbReference>
<sequence>MPRRVAGPDGLASVLAYEISIKAIRDGWDELLRLVASIHSGRVSAIVALQRFGSAAQGDPVHRAADHLGRLLRTLFLCDYFSNVEFRREMHTLLNRGESVHQLQRAIYTGKISPERGRRRDEMIAISGSLTLLTNLVIAWNTQRMQTTLDDWQRKGQGIDDDWLRRLGPAHFAHVNFRGTLSFPIERYREMLLDAAPWRRIAGS</sequence>
<dbReference type="Proteomes" id="UP000194546">
    <property type="component" value="Unassembled WGS sequence"/>
</dbReference>
<name>A0A242MX26_CABSO</name>
<evidence type="ECO:0000259" key="1">
    <source>
        <dbReference type="Pfam" id="PF01526"/>
    </source>
</evidence>
<dbReference type="Pfam" id="PF01526">
    <property type="entry name" value="DDE_Tnp_Tn3"/>
    <property type="match status" value="1"/>
</dbReference>